<protein>
    <submittedName>
        <fullName evidence="4">ABC transporter ATP-binding protein</fullName>
    </submittedName>
</protein>
<dbReference type="InterPro" id="IPR017871">
    <property type="entry name" value="ABC_transporter-like_CS"/>
</dbReference>
<evidence type="ECO:0000313" key="5">
    <source>
        <dbReference type="Proteomes" id="UP000461880"/>
    </source>
</evidence>
<dbReference type="SMART" id="SM00382">
    <property type="entry name" value="AAA"/>
    <property type="match status" value="1"/>
</dbReference>
<feature type="domain" description="ABC transporter" evidence="3">
    <location>
        <begin position="7"/>
        <end position="245"/>
    </location>
</feature>
<evidence type="ECO:0000259" key="3">
    <source>
        <dbReference type="PROSITE" id="PS50893"/>
    </source>
</evidence>
<sequence length="521" mass="57897">MSEKEILRLENISKIYPNGTVANRNINVSFHRGEIHSIVGENGAGKSTLMKIIFAIEKPSDGRIFYKGKEVHFQSSMEAIENGIGMVHQHFMLIPSFTVAQNIVLGAEPEKSKGFIDMQKANEETEALAHEYHFDEIKATDLVADLTVSARQKVEILKTLYRKAEVIILDEPTAVLTPQETVQLFDQLRSFREHGHTIIFISHKLNEVKDISDRITVIRNGETKGTFVNDDSITIDKLTQLIIGRKLESSYDHLRKDAGTHDRILDVQHVSCVENGVTKVNDISFCVHAGQILGVAGVEGNGQEELIDAITGMGVKEGGTIDLCGKPIDDLSIHDKRLAGLSYIPEDRMSDGVAASASIQDNLISTYYEKPEYSGKVFLHENAIRATAQELMKQFAIKAKNEKEKVSQMSGGNIQKVVVAREWKTAPRCMIAEQPTRGIDIGSADYIHHQLIEMRNEGAAVLLVSADLNEVMSVSDSLIILFEGEIVAYFPDLHGISENELGLYMLGTRKQSEEEIRRAAE</sequence>
<dbReference type="EMBL" id="VUMN01000004">
    <property type="protein sequence ID" value="MSS57837.1"/>
    <property type="molecule type" value="Genomic_DNA"/>
</dbReference>
<dbReference type="RefSeq" id="WP_154502979.1">
    <property type="nucleotide sequence ID" value="NZ_VUMN01000004.1"/>
</dbReference>
<dbReference type="Gene3D" id="3.40.50.300">
    <property type="entry name" value="P-loop containing nucleotide triphosphate hydrolases"/>
    <property type="match status" value="2"/>
</dbReference>
<dbReference type="GO" id="GO:0005524">
    <property type="term" value="F:ATP binding"/>
    <property type="evidence" value="ECO:0007669"/>
    <property type="project" value="UniProtKB-KW"/>
</dbReference>
<dbReference type="SUPFAM" id="SSF52540">
    <property type="entry name" value="P-loop containing nucleoside triphosphate hydrolases"/>
    <property type="match status" value="2"/>
</dbReference>
<feature type="domain" description="ABC transporter" evidence="3">
    <location>
        <begin position="265"/>
        <end position="508"/>
    </location>
</feature>
<gene>
    <name evidence="4" type="ORF">FYJ51_02835</name>
</gene>
<name>A0A7X2NQP5_9FIRM</name>
<reference evidence="4 5" key="1">
    <citation type="submission" date="2019-08" db="EMBL/GenBank/DDBJ databases">
        <title>In-depth cultivation of the pig gut microbiome towards novel bacterial diversity and tailored functional studies.</title>
        <authorList>
            <person name="Wylensek D."/>
            <person name="Hitch T.C.A."/>
            <person name="Clavel T."/>
        </authorList>
    </citation>
    <scope>NUCLEOTIDE SEQUENCE [LARGE SCALE GENOMIC DNA]</scope>
    <source>
        <strain evidence="4 5">Oil+RF-744-GAM-WT-6</strain>
    </source>
</reference>
<comment type="caution">
    <text evidence="4">The sequence shown here is derived from an EMBL/GenBank/DDBJ whole genome shotgun (WGS) entry which is preliminary data.</text>
</comment>
<dbReference type="PANTHER" id="PTHR43790:SF4">
    <property type="entry name" value="GUANOSINE IMPORT ATP-BINDING PROTEIN NUPO"/>
    <property type="match status" value="1"/>
</dbReference>
<keyword evidence="1" id="KW-0547">Nucleotide-binding</keyword>
<evidence type="ECO:0000256" key="1">
    <source>
        <dbReference type="ARBA" id="ARBA00022741"/>
    </source>
</evidence>
<dbReference type="AlphaFoldDB" id="A0A7X2NQP5"/>
<dbReference type="InterPro" id="IPR050107">
    <property type="entry name" value="ABC_carbohydrate_import_ATPase"/>
</dbReference>
<dbReference type="PROSITE" id="PS00211">
    <property type="entry name" value="ABC_TRANSPORTER_1"/>
    <property type="match status" value="1"/>
</dbReference>
<keyword evidence="2 4" id="KW-0067">ATP-binding</keyword>
<dbReference type="Pfam" id="PF00005">
    <property type="entry name" value="ABC_tran"/>
    <property type="match status" value="2"/>
</dbReference>
<dbReference type="InterPro" id="IPR027417">
    <property type="entry name" value="P-loop_NTPase"/>
</dbReference>
<dbReference type="PANTHER" id="PTHR43790">
    <property type="entry name" value="CARBOHYDRATE TRANSPORT ATP-BINDING PROTEIN MG119-RELATED"/>
    <property type="match status" value="1"/>
</dbReference>
<evidence type="ECO:0000313" key="4">
    <source>
        <dbReference type="EMBL" id="MSS57837.1"/>
    </source>
</evidence>
<dbReference type="GO" id="GO:0016887">
    <property type="term" value="F:ATP hydrolysis activity"/>
    <property type="evidence" value="ECO:0007669"/>
    <property type="project" value="InterPro"/>
</dbReference>
<accession>A0A7X2NQP5</accession>
<dbReference type="InterPro" id="IPR003593">
    <property type="entry name" value="AAA+_ATPase"/>
</dbReference>
<dbReference type="PROSITE" id="PS50893">
    <property type="entry name" value="ABC_TRANSPORTER_2"/>
    <property type="match status" value="2"/>
</dbReference>
<dbReference type="Proteomes" id="UP000461880">
    <property type="component" value="Unassembled WGS sequence"/>
</dbReference>
<evidence type="ECO:0000256" key="2">
    <source>
        <dbReference type="ARBA" id="ARBA00022840"/>
    </source>
</evidence>
<keyword evidence="5" id="KW-1185">Reference proteome</keyword>
<proteinExistence type="predicted"/>
<organism evidence="4 5">
    <name type="scientific">Stecheria intestinalis</name>
    <dbReference type="NCBI Taxonomy" id="2606630"/>
    <lineage>
        <taxon>Bacteria</taxon>
        <taxon>Bacillati</taxon>
        <taxon>Bacillota</taxon>
        <taxon>Erysipelotrichia</taxon>
        <taxon>Erysipelotrichales</taxon>
        <taxon>Erysipelotrichaceae</taxon>
        <taxon>Stecheria</taxon>
    </lineage>
</organism>
<dbReference type="CDD" id="cd03216">
    <property type="entry name" value="ABC_Carb_Monos_I"/>
    <property type="match status" value="1"/>
</dbReference>
<dbReference type="InterPro" id="IPR003439">
    <property type="entry name" value="ABC_transporter-like_ATP-bd"/>
</dbReference>
<dbReference type="CDD" id="cd03215">
    <property type="entry name" value="ABC_Carb_Monos_II"/>
    <property type="match status" value="1"/>
</dbReference>